<evidence type="ECO:0000256" key="5">
    <source>
        <dbReference type="ARBA" id="ARBA00022692"/>
    </source>
</evidence>
<accession>A0A377X9B0</accession>
<evidence type="ECO:0000313" key="12">
    <source>
        <dbReference type="Proteomes" id="UP000254340"/>
    </source>
</evidence>
<dbReference type="InterPro" id="IPR035906">
    <property type="entry name" value="MetI-like_sf"/>
</dbReference>
<dbReference type="InterPro" id="IPR000515">
    <property type="entry name" value="MetI-like"/>
</dbReference>
<keyword evidence="2" id="KW-0813">Transport</keyword>
<evidence type="ECO:0000256" key="2">
    <source>
        <dbReference type="ARBA" id="ARBA00022448"/>
    </source>
</evidence>
<dbReference type="Pfam" id="PF00528">
    <property type="entry name" value="BPD_transp_1"/>
    <property type="match status" value="1"/>
</dbReference>
<gene>
    <name evidence="11" type="primary">nikB_1</name>
    <name evidence="11" type="ORF">NCTC5047_00738</name>
</gene>
<keyword evidence="3" id="KW-1003">Cell membrane</keyword>
<organism evidence="11 12">
    <name type="scientific">Klebsiella pneumoniae</name>
    <dbReference type="NCBI Taxonomy" id="573"/>
    <lineage>
        <taxon>Bacteria</taxon>
        <taxon>Pseudomonadati</taxon>
        <taxon>Pseudomonadota</taxon>
        <taxon>Gammaproteobacteria</taxon>
        <taxon>Enterobacterales</taxon>
        <taxon>Enterobacteriaceae</taxon>
        <taxon>Klebsiella/Raoultella group</taxon>
        <taxon>Klebsiella</taxon>
        <taxon>Klebsiella pneumoniae complex</taxon>
    </lineage>
</organism>
<evidence type="ECO:0000259" key="10">
    <source>
        <dbReference type="Pfam" id="PF00528"/>
    </source>
</evidence>
<reference evidence="11 12" key="1">
    <citation type="submission" date="2018-06" db="EMBL/GenBank/DDBJ databases">
        <authorList>
            <consortium name="Pathogen Informatics"/>
            <person name="Doyle S."/>
        </authorList>
    </citation>
    <scope>NUCLEOTIDE SEQUENCE [LARGE SCALE GENOMIC DNA]</scope>
    <source>
        <strain evidence="11 12">NCTC5047</strain>
    </source>
</reference>
<evidence type="ECO:0000256" key="7">
    <source>
        <dbReference type="ARBA" id="ARBA00023136"/>
    </source>
</evidence>
<evidence type="ECO:0000256" key="3">
    <source>
        <dbReference type="ARBA" id="ARBA00022475"/>
    </source>
</evidence>
<name>A0A377X9B0_KLEPN</name>
<feature type="domain" description="ABC transmembrane type-1" evidence="10">
    <location>
        <begin position="1"/>
        <end position="91"/>
    </location>
</feature>
<feature type="transmembrane region" description="Helical" evidence="9">
    <location>
        <begin position="59"/>
        <end position="80"/>
    </location>
</feature>
<comment type="subcellular location">
    <subcellularLocation>
        <location evidence="1">Cell inner membrane</location>
        <topology evidence="1">Multi-pass membrane protein</topology>
    </subcellularLocation>
</comment>
<evidence type="ECO:0000313" key="11">
    <source>
        <dbReference type="EMBL" id="STT73052.1"/>
    </source>
</evidence>
<dbReference type="EMBL" id="UGLH01000004">
    <property type="protein sequence ID" value="STT73052.1"/>
    <property type="molecule type" value="Genomic_DNA"/>
</dbReference>
<dbReference type="Proteomes" id="UP000254340">
    <property type="component" value="Unassembled WGS sequence"/>
</dbReference>
<evidence type="ECO:0000256" key="9">
    <source>
        <dbReference type="SAM" id="Phobius"/>
    </source>
</evidence>
<evidence type="ECO:0000256" key="4">
    <source>
        <dbReference type="ARBA" id="ARBA00022519"/>
    </source>
</evidence>
<dbReference type="Gene3D" id="1.10.3720.10">
    <property type="entry name" value="MetI-like"/>
    <property type="match status" value="1"/>
</dbReference>
<evidence type="ECO:0000256" key="8">
    <source>
        <dbReference type="ARBA" id="ARBA00024202"/>
    </source>
</evidence>
<sequence>MSETGVLWRHVMGNALLPALNIAGLLLGELIAGALITETVFGRSGLGQLTQQAVNNQDIAVLQAVVMISALGFVLINLLVDLVMPRLDPRLHLQTGGAK</sequence>
<evidence type="ECO:0000256" key="6">
    <source>
        <dbReference type="ARBA" id="ARBA00022989"/>
    </source>
</evidence>
<protein>
    <submittedName>
        <fullName evidence="11">ABC transporter permease</fullName>
    </submittedName>
</protein>
<dbReference type="GO" id="GO:0055085">
    <property type="term" value="P:transmembrane transport"/>
    <property type="evidence" value="ECO:0007669"/>
    <property type="project" value="InterPro"/>
</dbReference>
<keyword evidence="5 9" id="KW-0812">Transmembrane</keyword>
<dbReference type="PANTHER" id="PTHR43163:SF6">
    <property type="entry name" value="DIPEPTIDE TRANSPORT SYSTEM PERMEASE PROTEIN DPPB-RELATED"/>
    <property type="match status" value="1"/>
</dbReference>
<feature type="transmembrane region" description="Helical" evidence="9">
    <location>
        <begin position="12"/>
        <end position="36"/>
    </location>
</feature>
<comment type="similarity">
    <text evidence="8">Belongs to the binding-protein-dependent transport system permease family. OppBC subfamily.</text>
</comment>
<dbReference type="PANTHER" id="PTHR43163">
    <property type="entry name" value="DIPEPTIDE TRANSPORT SYSTEM PERMEASE PROTEIN DPPB-RELATED"/>
    <property type="match status" value="1"/>
</dbReference>
<dbReference type="GO" id="GO:0005886">
    <property type="term" value="C:plasma membrane"/>
    <property type="evidence" value="ECO:0007669"/>
    <property type="project" value="UniProtKB-SubCell"/>
</dbReference>
<proteinExistence type="inferred from homology"/>
<keyword evidence="6 9" id="KW-1133">Transmembrane helix</keyword>
<keyword evidence="4" id="KW-0997">Cell inner membrane</keyword>
<evidence type="ECO:0000256" key="1">
    <source>
        <dbReference type="ARBA" id="ARBA00004429"/>
    </source>
</evidence>
<keyword evidence="7 9" id="KW-0472">Membrane</keyword>
<dbReference type="AlphaFoldDB" id="A0A377X9B0"/>